<reference evidence="1 2" key="1">
    <citation type="submission" date="2021-06" db="EMBL/GenBank/DDBJ databases">
        <authorList>
            <person name="Palmer J.M."/>
        </authorList>
    </citation>
    <scope>NUCLEOTIDE SEQUENCE [LARGE SCALE GENOMIC DNA]</scope>
    <source>
        <strain evidence="2">if_2019</strain>
        <tissue evidence="1">Muscle</tissue>
    </source>
</reference>
<accession>A0ABV0TC88</accession>
<keyword evidence="2" id="KW-1185">Reference proteome</keyword>
<sequence length="70" mass="7614">MHVVVFNMGNTTYYPGQHSLWSGTRTLEQSESQLLIPVKASGGSIMLWNLYSYSSSSASSGTGLRGQQTQ</sequence>
<dbReference type="EMBL" id="JAHRIQ010027507">
    <property type="protein sequence ID" value="MEQ2230500.1"/>
    <property type="molecule type" value="Genomic_DNA"/>
</dbReference>
<evidence type="ECO:0000313" key="2">
    <source>
        <dbReference type="Proteomes" id="UP001482620"/>
    </source>
</evidence>
<evidence type="ECO:0000313" key="1">
    <source>
        <dbReference type="EMBL" id="MEQ2230500.1"/>
    </source>
</evidence>
<proteinExistence type="predicted"/>
<dbReference type="Proteomes" id="UP001482620">
    <property type="component" value="Unassembled WGS sequence"/>
</dbReference>
<organism evidence="1 2">
    <name type="scientific">Ilyodon furcidens</name>
    <name type="common">goldbreast splitfin</name>
    <dbReference type="NCBI Taxonomy" id="33524"/>
    <lineage>
        <taxon>Eukaryota</taxon>
        <taxon>Metazoa</taxon>
        <taxon>Chordata</taxon>
        <taxon>Craniata</taxon>
        <taxon>Vertebrata</taxon>
        <taxon>Euteleostomi</taxon>
        <taxon>Actinopterygii</taxon>
        <taxon>Neopterygii</taxon>
        <taxon>Teleostei</taxon>
        <taxon>Neoteleostei</taxon>
        <taxon>Acanthomorphata</taxon>
        <taxon>Ovalentaria</taxon>
        <taxon>Atherinomorphae</taxon>
        <taxon>Cyprinodontiformes</taxon>
        <taxon>Goodeidae</taxon>
        <taxon>Ilyodon</taxon>
    </lineage>
</organism>
<comment type="caution">
    <text evidence="1">The sequence shown here is derived from an EMBL/GenBank/DDBJ whole genome shotgun (WGS) entry which is preliminary data.</text>
</comment>
<gene>
    <name evidence="1" type="ORF">ILYODFUR_029906</name>
</gene>
<name>A0ABV0TC88_9TELE</name>
<protein>
    <submittedName>
        <fullName evidence="1">Uncharacterized protein</fullName>
    </submittedName>
</protein>